<dbReference type="Pfam" id="PF02616">
    <property type="entry name" value="SMC_ScpA"/>
    <property type="match status" value="1"/>
</dbReference>
<keyword evidence="3 5" id="KW-0131">Cell cycle</keyword>
<dbReference type="Gene3D" id="6.10.250.2410">
    <property type="match status" value="1"/>
</dbReference>
<evidence type="ECO:0000256" key="4">
    <source>
        <dbReference type="ARBA" id="ARBA00044777"/>
    </source>
</evidence>
<dbReference type="GO" id="GO:0005737">
    <property type="term" value="C:cytoplasm"/>
    <property type="evidence" value="ECO:0007669"/>
    <property type="project" value="UniProtKB-SubCell"/>
</dbReference>
<evidence type="ECO:0000256" key="2">
    <source>
        <dbReference type="ARBA" id="ARBA00022829"/>
    </source>
</evidence>
<keyword evidence="7" id="KW-1185">Reference proteome</keyword>
<keyword evidence="2 5" id="KW-0159">Chromosome partition</keyword>
<dbReference type="Gene3D" id="1.10.10.580">
    <property type="entry name" value="Structural maintenance of chromosome 1. Chain E"/>
    <property type="match status" value="1"/>
</dbReference>
<keyword evidence="1 5" id="KW-0132">Cell division</keyword>
<dbReference type="PANTHER" id="PTHR33969:SF2">
    <property type="entry name" value="SEGREGATION AND CONDENSATION PROTEIN A"/>
    <property type="match status" value="1"/>
</dbReference>
<evidence type="ECO:0000313" key="7">
    <source>
        <dbReference type="Proteomes" id="UP000050996"/>
    </source>
</evidence>
<comment type="subcellular location">
    <subcellularLocation>
        <location evidence="5">Cytoplasm</location>
    </subcellularLocation>
    <text evidence="5">Associated with two foci at the outer edges of the nucleoid region in young cells, and at four foci within both cell halves in older cells.</text>
</comment>
<organism evidence="6 7">
    <name type="scientific">Cytobacillus solani</name>
    <dbReference type="NCBI Taxonomy" id="1637975"/>
    <lineage>
        <taxon>Bacteria</taxon>
        <taxon>Bacillati</taxon>
        <taxon>Bacillota</taxon>
        <taxon>Bacilli</taxon>
        <taxon>Bacillales</taxon>
        <taxon>Bacillaceae</taxon>
        <taxon>Cytobacillus</taxon>
    </lineage>
</organism>
<dbReference type="PANTHER" id="PTHR33969">
    <property type="entry name" value="SEGREGATION AND CONDENSATION PROTEIN A"/>
    <property type="match status" value="1"/>
</dbReference>
<dbReference type="EMBL" id="LJIX01000006">
    <property type="protein sequence ID" value="KQL20326.1"/>
    <property type="molecule type" value="Genomic_DNA"/>
</dbReference>
<sequence>MEHYNVKIDAFEGPLDLLLHLINRLEIDIYDIPVAEITEQYLLYIHTMQVLQLDVASEYLVMAATLLAIKSKMLLPKHEEDLLDDELGLGHEEDTMEELVERLVEYRKYKEAAVDFKEMEKERGLMFTKPPSDLSDYAKDIQPEKTELNVSLYDMLGAFQKLLRRQKLQKPLSTKIARQEIPIETRMAEILDDLRQFKVRKSFYDLFPVLDRENIVVTFLAVLELIKRHDIFIEQEGNFSEIYVSAMEGGEEY</sequence>
<comment type="caution">
    <text evidence="6">The sequence shown here is derived from an EMBL/GenBank/DDBJ whole genome shotgun (WGS) entry which is preliminary data.</text>
</comment>
<dbReference type="NCBIfam" id="NF000995">
    <property type="entry name" value="PRK00104.1-4"/>
    <property type="match status" value="1"/>
</dbReference>
<accession>A0A0Q3QRL8</accession>
<comment type="subunit">
    <text evidence="5">Component of a cohesin-like complex composed of ScpA, ScpB and the Smc homodimer, in which ScpA and ScpB bind to the head domain of Smc. The presence of the three proteins is required for the association of the complex with DNA.</text>
</comment>
<evidence type="ECO:0000256" key="1">
    <source>
        <dbReference type="ARBA" id="ARBA00022618"/>
    </source>
</evidence>
<keyword evidence="5" id="KW-0963">Cytoplasm</keyword>
<dbReference type="GO" id="GO:0007059">
    <property type="term" value="P:chromosome segregation"/>
    <property type="evidence" value="ECO:0007669"/>
    <property type="project" value="UniProtKB-UniRule"/>
</dbReference>
<dbReference type="InterPro" id="IPR023093">
    <property type="entry name" value="ScpA-like_C"/>
</dbReference>
<dbReference type="GO" id="GO:0006260">
    <property type="term" value="P:DNA replication"/>
    <property type="evidence" value="ECO:0007669"/>
    <property type="project" value="UniProtKB-UniRule"/>
</dbReference>
<dbReference type="AlphaFoldDB" id="A0A0Q3QRL8"/>
<dbReference type="PATRIC" id="fig|1637975.4.peg.3583"/>
<name>A0A0Q3QRL8_9BACI</name>
<evidence type="ECO:0000256" key="5">
    <source>
        <dbReference type="HAMAP-Rule" id="MF_01805"/>
    </source>
</evidence>
<dbReference type="HAMAP" id="MF_01805">
    <property type="entry name" value="ScpA"/>
    <property type="match status" value="1"/>
</dbReference>
<comment type="function">
    <text evidence="5">Participates in chromosomal partition during cell division. May act via the formation of a condensin-like complex containing Smc and ScpB that pull DNA away from mid-cell into both cell halves.</text>
</comment>
<dbReference type="STRING" id="1637975.AN957_18210"/>
<dbReference type="RefSeq" id="WP_053476863.1">
    <property type="nucleotide sequence ID" value="NZ_CP041305.1"/>
</dbReference>
<evidence type="ECO:0000256" key="3">
    <source>
        <dbReference type="ARBA" id="ARBA00023306"/>
    </source>
</evidence>
<comment type="similarity">
    <text evidence="5">Belongs to the ScpA family.</text>
</comment>
<proteinExistence type="inferred from homology"/>
<dbReference type="Proteomes" id="UP000050996">
    <property type="component" value="Unassembled WGS sequence"/>
</dbReference>
<reference evidence="6 7" key="1">
    <citation type="submission" date="2015-09" db="EMBL/GenBank/DDBJ databases">
        <title>Genome sequencing project for genomic taxonomy and phylogenomics of Bacillus-like bacteria.</title>
        <authorList>
            <person name="Liu B."/>
            <person name="Wang J."/>
            <person name="Zhu Y."/>
            <person name="Liu G."/>
            <person name="Chen Q."/>
            <person name="Chen Z."/>
            <person name="Lan J."/>
            <person name="Che J."/>
            <person name="Ge C."/>
            <person name="Shi H."/>
            <person name="Pan Z."/>
            <person name="Liu X."/>
        </authorList>
    </citation>
    <scope>NUCLEOTIDE SEQUENCE [LARGE SCALE GENOMIC DNA]</scope>
    <source>
        <strain evidence="6 7">FJAT-18043</strain>
    </source>
</reference>
<gene>
    <name evidence="5" type="primary">scpA</name>
    <name evidence="6" type="ORF">AN957_18210</name>
</gene>
<dbReference type="GO" id="GO:0051301">
    <property type="term" value="P:cell division"/>
    <property type="evidence" value="ECO:0007669"/>
    <property type="project" value="UniProtKB-KW"/>
</dbReference>
<evidence type="ECO:0000313" key="6">
    <source>
        <dbReference type="EMBL" id="KQL20326.1"/>
    </source>
</evidence>
<protein>
    <recommendedName>
        <fullName evidence="4 5">Segregation and condensation protein A</fullName>
    </recommendedName>
</protein>
<dbReference type="InterPro" id="IPR003768">
    <property type="entry name" value="ScpA"/>
</dbReference>